<keyword evidence="1" id="KW-0596">Phosphopantetheine</keyword>
<dbReference type="InterPro" id="IPR016039">
    <property type="entry name" value="Thiolase-like"/>
</dbReference>
<dbReference type="GO" id="GO:0004312">
    <property type="term" value="F:fatty acid synthase activity"/>
    <property type="evidence" value="ECO:0007669"/>
    <property type="project" value="TreeGrafter"/>
</dbReference>
<dbReference type="SUPFAM" id="SSF53901">
    <property type="entry name" value="Thiolase-like"/>
    <property type="match status" value="1"/>
</dbReference>
<feature type="non-terminal residue" evidence="4">
    <location>
        <position position="88"/>
    </location>
</feature>
<dbReference type="PANTHER" id="PTHR43775:SF37">
    <property type="entry name" value="SI:DKEY-61P9.11"/>
    <property type="match status" value="1"/>
</dbReference>
<name>A0A6D1ABW0_ECOLX</name>
<dbReference type="InterPro" id="IPR050091">
    <property type="entry name" value="PKS_NRPS_Biosynth_Enz"/>
</dbReference>
<sequence length="88" mass="9319">AVEDGDHIYGIIKGTAINHGGKTNGYSVPNPNAQADVIKKAFVEAKVDPRTVSYIEAHGTGTSLGDPIEITGLSKVFTQETDDKQFCA</sequence>
<dbReference type="AlphaFoldDB" id="A0A6D1ABW0"/>
<reference evidence="4" key="1">
    <citation type="submission" date="2020-02" db="EMBL/GenBank/DDBJ databases">
        <title>Investigating the Use of Bacteriophages as New Decolonization Strategy for Intestinal Carriage of CTX-M-15-producing ST131 Escherichia coli: an In Vitro Continuous Culture System Model.</title>
        <authorList>
            <person name="Bernasconi O.J."/>
            <person name="Campos-Madueno E.I."/>
            <person name="Dona V."/>
            <person name="Perreten V."/>
            <person name="Carattoli A."/>
            <person name="Endimiani A."/>
        </authorList>
    </citation>
    <scope>NUCLEOTIDE SEQUENCE</scope>
    <source>
        <strain evidence="4">4901.28</strain>
    </source>
</reference>
<dbReference type="GO" id="GO:0005737">
    <property type="term" value="C:cytoplasm"/>
    <property type="evidence" value="ECO:0007669"/>
    <property type="project" value="TreeGrafter"/>
</dbReference>
<gene>
    <name evidence="4" type="ORF">G3563_29005</name>
</gene>
<dbReference type="SMART" id="SM00825">
    <property type="entry name" value="PKS_KS"/>
    <property type="match status" value="1"/>
</dbReference>
<keyword evidence="2" id="KW-0597">Phosphoprotein</keyword>
<protein>
    <recommendedName>
        <fullName evidence="3">Ketosynthase family 3 (KS3) domain-containing protein</fullName>
    </recommendedName>
</protein>
<dbReference type="Gene3D" id="3.40.47.10">
    <property type="match status" value="1"/>
</dbReference>
<dbReference type="InterPro" id="IPR014031">
    <property type="entry name" value="Ketoacyl_synth_C"/>
</dbReference>
<comment type="caution">
    <text evidence="4">The sequence shown here is derived from an EMBL/GenBank/DDBJ whole genome shotgun (WGS) entry which is preliminary data.</text>
</comment>
<organism evidence="4">
    <name type="scientific">Escherichia coli</name>
    <dbReference type="NCBI Taxonomy" id="562"/>
    <lineage>
        <taxon>Bacteria</taxon>
        <taxon>Pseudomonadati</taxon>
        <taxon>Pseudomonadota</taxon>
        <taxon>Gammaproteobacteria</taxon>
        <taxon>Enterobacterales</taxon>
        <taxon>Enterobacteriaceae</taxon>
        <taxon>Escherichia</taxon>
    </lineage>
</organism>
<evidence type="ECO:0000259" key="3">
    <source>
        <dbReference type="PROSITE" id="PS52004"/>
    </source>
</evidence>
<dbReference type="GO" id="GO:0005886">
    <property type="term" value="C:plasma membrane"/>
    <property type="evidence" value="ECO:0007669"/>
    <property type="project" value="TreeGrafter"/>
</dbReference>
<feature type="domain" description="Ketosynthase family 3 (KS3)" evidence="3">
    <location>
        <begin position="1"/>
        <end position="88"/>
    </location>
</feature>
<accession>A0A6D1ABW0</accession>
<dbReference type="EMBL" id="JAAHTE010000679">
    <property type="protein sequence ID" value="NEU03002.1"/>
    <property type="molecule type" value="Genomic_DNA"/>
</dbReference>
<dbReference type="PANTHER" id="PTHR43775">
    <property type="entry name" value="FATTY ACID SYNTHASE"/>
    <property type="match status" value="1"/>
</dbReference>
<dbReference type="InterPro" id="IPR020841">
    <property type="entry name" value="PKS_Beta-ketoAc_synthase_dom"/>
</dbReference>
<evidence type="ECO:0000313" key="4">
    <source>
        <dbReference type="EMBL" id="NEU03002.1"/>
    </source>
</evidence>
<dbReference type="PROSITE" id="PS52004">
    <property type="entry name" value="KS3_2"/>
    <property type="match status" value="1"/>
</dbReference>
<evidence type="ECO:0000256" key="2">
    <source>
        <dbReference type="ARBA" id="ARBA00022553"/>
    </source>
</evidence>
<evidence type="ECO:0000256" key="1">
    <source>
        <dbReference type="ARBA" id="ARBA00022450"/>
    </source>
</evidence>
<dbReference type="GO" id="GO:0006633">
    <property type="term" value="P:fatty acid biosynthetic process"/>
    <property type="evidence" value="ECO:0007669"/>
    <property type="project" value="TreeGrafter"/>
</dbReference>
<dbReference type="Pfam" id="PF02801">
    <property type="entry name" value="Ketoacyl-synt_C"/>
    <property type="match status" value="1"/>
</dbReference>
<feature type="non-terminal residue" evidence="4">
    <location>
        <position position="1"/>
    </location>
</feature>
<proteinExistence type="predicted"/>
<dbReference type="GO" id="GO:0071770">
    <property type="term" value="P:DIM/DIP cell wall layer assembly"/>
    <property type="evidence" value="ECO:0007669"/>
    <property type="project" value="TreeGrafter"/>
</dbReference>